<reference evidence="5" key="2">
    <citation type="submission" date="2021-01" db="EMBL/GenBank/DDBJ databases">
        <authorList>
            <person name="Schikora-Tamarit M.A."/>
        </authorList>
    </citation>
    <scope>NUCLEOTIDE SEQUENCE</scope>
    <source>
        <strain evidence="5">CBS6075</strain>
    </source>
</reference>
<dbReference type="InterPro" id="IPR022554">
    <property type="entry name" value="RGI1"/>
</dbReference>
<evidence type="ECO:0000256" key="4">
    <source>
        <dbReference type="ARBA" id="ARBA00021474"/>
    </source>
</evidence>
<sequence>MAKKQRQVQHNEPHDIEHLGAAPKVRASREMVFDSLEEFENYIMDESYDNEFDNMDVHLQYLPPFIMSEIHSNEENIKPQMNSLNKKFRRQLQHHVQKHLMPEINKMSGIHYKFTKAGESQEYNQYGTSSVYKWHYMDESNHGFEESEIRSSHTNVMRPKYWLFSGRHPSMNRPPITLAKLEAGILFCWLYSSTILRCLTNRASSVLLHDGSFAMISLYWSNLSVDWASCLIFSNSGITELVINGSGSSLKNSLITPVRLCTSKTSWCSMLRSPFRSTTSLISFRTETDADLRYNPVSSSPLYSISLIIFSMMPGISRLSRSQMNSSGTPNTKLWCVYLLADLDQNQCFLAKFSWYSQSFFSGSLMAWKLSSWDGLLSLNDDGVWYTGKIVYSFKFTATTGLCFESIKSSATPSSSTPEIRSPWPMLTLNGLLLSNPPSLNLLLLLLLLEGRIGTLRETRTLSRRWSLCVSRGAVQLWVCFTNSRLLEASMASNCFCCSSWREKIGSVLGHSSASVGSMQLHSNRNPKGVSSGEDSESGTLSSVLEIQLHLTPAGNLLTRYCPFESFTLASQQYTLETTILSSATSTGWESYCDKLSGDSLAWVSRISNVSIQSCSVVRLYKEARVVSRSSTNLVSLSESPDLGKSLSAGTMVRFDVNTGTIGPVCGL</sequence>
<accession>A0A9P8T2M9</accession>
<name>A0A9P8T2M9_9ASCO</name>
<dbReference type="GO" id="GO:0005886">
    <property type="term" value="C:plasma membrane"/>
    <property type="evidence" value="ECO:0007669"/>
    <property type="project" value="UniProtKB-SubCell"/>
</dbReference>
<gene>
    <name evidence="5" type="ORF">OGAPHI_005324</name>
</gene>
<reference evidence="5" key="1">
    <citation type="journal article" date="2021" name="Open Biol.">
        <title>Shared evolutionary footprints suggest mitochondrial oxidative damage underlies multiple complex I losses in fungi.</title>
        <authorList>
            <person name="Schikora-Tamarit M.A."/>
            <person name="Marcet-Houben M."/>
            <person name="Nosek J."/>
            <person name="Gabaldon T."/>
        </authorList>
    </citation>
    <scope>NUCLEOTIDE SEQUENCE</scope>
    <source>
        <strain evidence="5">CBS6075</strain>
    </source>
</reference>
<protein>
    <recommendedName>
        <fullName evidence="4">Respiratory growth induced protein 1</fullName>
    </recommendedName>
</protein>
<comment type="function">
    <text evidence="1">Involved in the control of energetic metabolism and significantly contribute to cell fitness, especially under respiratory growth conditions.</text>
</comment>
<dbReference type="InterPro" id="IPR038235">
    <property type="entry name" value="RGI1_sf"/>
</dbReference>
<evidence type="ECO:0000313" key="6">
    <source>
        <dbReference type="Proteomes" id="UP000769157"/>
    </source>
</evidence>
<organism evidence="5 6">
    <name type="scientific">Ogataea philodendri</name>
    <dbReference type="NCBI Taxonomy" id="1378263"/>
    <lineage>
        <taxon>Eukaryota</taxon>
        <taxon>Fungi</taxon>
        <taxon>Dikarya</taxon>
        <taxon>Ascomycota</taxon>
        <taxon>Saccharomycotina</taxon>
        <taxon>Pichiomycetes</taxon>
        <taxon>Pichiales</taxon>
        <taxon>Pichiaceae</taxon>
        <taxon>Ogataea</taxon>
    </lineage>
</organism>
<evidence type="ECO:0000313" key="5">
    <source>
        <dbReference type="EMBL" id="KAH3663334.1"/>
    </source>
</evidence>
<dbReference type="OrthoDB" id="4082176at2759"/>
<dbReference type="Gene3D" id="3.40.1000.40">
    <property type="entry name" value="Respiratory growth induced protein 1"/>
    <property type="match status" value="1"/>
</dbReference>
<dbReference type="RefSeq" id="XP_046059757.1">
    <property type="nucleotide sequence ID" value="XM_046206496.1"/>
</dbReference>
<dbReference type="Proteomes" id="UP000769157">
    <property type="component" value="Unassembled WGS sequence"/>
</dbReference>
<dbReference type="GO" id="GO:0006112">
    <property type="term" value="P:energy reserve metabolic process"/>
    <property type="evidence" value="ECO:0007669"/>
    <property type="project" value="InterPro"/>
</dbReference>
<dbReference type="GeneID" id="70237288"/>
<comment type="caution">
    <text evidence="5">The sequence shown here is derived from an EMBL/GenBank/DDBJ whole genome shotgun (WGS) entry which is preliminary data.</text>
</comment>
<keyword evidence="6" id="KW-1185">Reference proteome</keyword>
<evidence type="ECO:0000256" key="2">
    <source>
        <dbReference type="ARBA" id="ARBA00004202"/>
    </source>
</evidence>
<comment type="subcellular location">
    <subcellularLocation>
        <location evidence="2">Cell membrane</location>
        <topology evidence="2">Peripheral membrane protein</topology>
    </subcellularLocation>
</comment>
<evidence type="ECO:0000256" key="3">
    <source>
        <dbReference type="ARBA" id="ARBA00009268"/>
    </source>
</evidence>
<evidence type="ECO:0000256" key="1">
    <source>
        <dbReference type="ARBA" id="ARBA00003033"/>
    </source>
</evidence>
<comment type="similarity">
    <text evidence="3">Belongs to the RGI1 family.</text>
</comment>
<dbReference type="AlphaFoldDB" id="A0A9P8T2M9"/>
<dbReference type="Pfam" id="PF10843">
    <property type="entry name" value="RGI1"/>
    <property type="match status" value="1"/>
</dbReference>
<dbReference type="EMBL" id="JAEUBE010000375">
    <property type="protein sequence ID" value="KAH3663334.1"/>
    <property type="molecule type" value="Genomic_DNA"/>
</dbReference>
<proteinExistence type="inferred from homology"/>